<protein>
    <submittedName>
        <fullName evidence="2">Uncharacterized protein</fullName>
    </submittedName>
</protein>
<evidence type="ECO:0000313" key="2">
    <source>
        <dbReference type="EMBL" id="KAJ1101453.1"/>
    </source>
</evidence>
<gene>
    <name evidence="2" type="ORF">NDU88_006521</name>
</gene>
<feature type="region of interest" description="Disordered" evidence="1">
    <location>
        <begin position="95"/>
        <end position="154"/>
    </location>
</feature>
<accession>A0AAV7MDI9</accession>
<feature type="region of interest" description="Disordered" evidence="1">
    <location>
        <begin position="1"/>
        <end position="42"/>
    </location>
</feature>
<reference evidence="2" key="1">
    <citation type="journal article" date="2022" name="bioRxiv">
        <title>Sequencing and chromosome-scale assembly of the giantPleurodeles waltlgenome.</title>
        <authorList>
            <person name="Brown T."/>
            <person name="Elewa A."/>
            <person name="Iarovenko S."/>
            <person name="Subramanian E."/>
            <person name="Araus A.J."/>
            <person name="Petzold A."/>
            <person name="Susuki M."/>
            <person name="Suzuki K.-i.T."/>
            <person name="Hayashi T."/>
            <person name="Toyoda A."/>
            <person name="Oliveira C."/>
            <person name="Osipova E."/>
            <person name="Leigh N.D."/>
            <person name="Simon A."/>
            <person name="Yun M.H."/>
        </authorList>
    </citation>
    <scope>NUCLEOTIDE SEQUENCE</scope>
    <source>
        <strain evidence="2">20211129_DDA</strain>
        <tissue evidence="2">Liver</tissue>
    </source>
</reference>
<feature type="compositionally biased region" description="Basic and acidic residues" evidence="1">
    <location>
        <begin position="127"/>
        <end position="139"/>
    </location>
</feature>
<feature type="compositionally biased region" description="Polar residues" evidence="1">
    <location>
        <begin position="108"/>
        <end position="118"/>
    </location>
</feature>
<keyword evidence="3" id="KW-1185">Reference proteome</keyword>
<comment type="caution">
    <text evidence="2">The sequence shown here is derived from an EMBL/GenBank/DDBJ whole genome shotgun (WGS) entry which is preliminary data.</text>
</comment>
<dbReference type="AlphaFoldDB" id="A0AAV7MDI9"/>
<proteinExistence type="predicted"/>
<feature type="compositionally biased region" description="Basic and acidic residues" evidence="1">
    <location>
        <begin position="1"/>
        <end position="12"/>
    </location>
</feature>
<dbReference type="EMBL" id="JANPWB010000014">
    <property type="protein sequence ID" value="KAJ1101453.1"/>
    <property type="molecule type" value="Genomic_DNA"/>
</dbReference>
<dbReference type="Proteomes" id="UP001066276">
    <property type="component" value="Chromosome 10"/>
</dbReference>
<evidence type="ECO:0000256" key="1">
    <source>
        <dbReference type="SAM" id="MobiDB-lite"/>
    </source>
</evidence>
<sequence length="154" mass="16544">MGKVGCRRDMEQKSGSSAEAQADRSDPRNEASREGRDDPTLQDVLQAITASRVALEGKIDALATDLTVLQDDHRRLAEKVSTTDKQLKELLPEMQSERRKAMEAAASLSGSDRGSRVQTAADDEPSDSDHESEASRESDGSGPAITLGTSDCII</sequence>
<evidence type="ECO:0000313" key="3">
    <source>
        <dbReference type="Proteomes" id="UP001066276"/>
    </source>
</evidence>
<organism evidence="2 3">
    <name type="scientific">Pleurodeles waltl</name>
    <name type="common">Iberian ribbed newt</name>
    <dbReference type="NCBI Taxonomy" id="8319"/>
    <lineage>
        <taxon>Eukaryota</taxon>
        <taxon>Metazoa</taxon>
        <taxon>Chordata</taxon>
        <taxon>Craniata</taxon>
        <taxon>Vertebrata</taxon>
        <taxon>Euteleostomi</taxon>
        <taxon>Amphibia</taxon>
        <taxon>Batrachia</taxon>
        <taxon>Caudata</taxon>
        <taxon>Salamandroidea</taxon>
        <taxon>Salamandridae</taxon>
        <taxon>Pleurodelinae</taxon>
        <taxon>Pleurodeles</taxon>
    </lineage>
</organism>
<feature type="compositionally biased region" description="Basic and acidic residues" evidence="1">
    <location>
        <begin position="21"/>
        <end position="39"/>
    </location>
</feature>
<name>A0AAV7MDI9_PLEWA</name>